<evidence type="ECO:0000313" key="3">
    <source>
        <dbReference type="Proteomes" id="UP001601059"/>
    </source>
</evidence>
<dbReference type="RefSeq" id="WP_389358894.1">
    <property type="nucleotide sequence ID" value="NZ_JBIACK010000001.1"/>
</dbReference>
<dbReference type="SUPFAM" id="SSF53850">
    <property type="entry name" value="Periplasmic binding protein-like II"/>
    <property type="match status" value="1"/>
</dbReference>
<dbReference type="EMBL" id="JBIACK010000001">
    <property type="protein sequence ID" value="MFE8700117.1"/>
    <property type="molecule type" value="Genomic_DNA"/>
</dbReference>
<feature type="domain" description="Solute-binding protein family 5" evidence="1">
    <location>
        <begin position="46"/>
        <end position="131"/>
    </location>
</feature>
<dbReference type="Proteomes" id="UP001601059">
    <property type="component" value="Unassembled WGS sequence"/>
</dbReference>
<evidence type="ECO:0000313" key="2">
    <source>
        <dbReference type="EMBL" id="MFE8700117.1"/>
    </source>
</evidence>
<reference evidence="2 3" key="1">
    <citation type="submission" date="2024-08" db="EMBL/GenBank/DDBJ databases">
        <title>Two novel Cytobacillus novel species.</title>
        <authorList>
            <person name="Liu G."/>
        </authorList>
    </citation>
    <scope>NUCLEOTIDE SEQUENCE [LARGE SCALE GENOMIC DNA]</scope>
    <source>
        <strain evidence="2 3">FJAT-54145</strain>
    </source>
</reference>
<keyword evidence="3" id="KW-1185">Reference proteome</keyword>
<dbReference type="InterPro" id="IPR000914">
    <property type="entry name" value="SBP_5_dom"/>
</dbReference>
<accession>A0ABW6K925</accession>
<sequence length="162" mass="18627">MYKSEDLSVSSIAGTIHVVDPSPLNWLYVLFNTMEEAVRADHKGRIIPSLGTHFEWVDDSIFEVTLRKGVFYHNNEPFNAQNVLQNFTELEKWIAPHPPGTWVNFPDGTILEVVDDYKLRYHFPKPHGLAIGQMRGNHYANQLFWKQLGFGYAKLGTAEGHW</sequence>
<dbReference type="Pfam" id="PF00496">
    <property type="entry name" value="SBP_bac_5"/>
    <property type="match status" value="1"/>
</dbReference>
<protein>
    <submittedName>
        <fullName evidence="2">ABC transporter substrate-binding protein</fullName>
    </submittedName>
</protein>
<organism evidence="2 3">
    <name type="scientific">Cytobacillus spartinae</name>
    <dbReference type="NCBI Taxonomy" id="3299023"/>
    <lineage>
        <taxon>Bacteria</taxon>
        <taxon>Bacillati</taxon>
        <taxon>Bacillota</taxon>
        <taxon>Bacilli</taxon>
        <taxon>Bacillales</taxon>
        <taxon>Bacillaceae</taxon>
        <taxon>Cytobacillus</taxon>
    </lineage>
</organism>
<evidence type="ECO:0000259" key="1">
    <source>
        <dbReference type="Pfam" id="PF00496"/>
    </source>
</evidence>
<gene>
    <name evidence="2" type="ORF">ACFYKX_05700</name>
</gene>
<comment type="caution">
    <text evidence="2">The sequence shown here is derived from an EMBL/GenBank/DDBJ whole genome shotgun (WGS) entry which is preliminary data.</text>
</comment>
<name>A0ABW6K925_9BACI</name>
<dbReference type="Gene3D" id="3.40.190.10">
    <property type="entry name" value="Periplasmic binding protein-like II"/>
    <property type="match status" value="1"/>
</dbReference>
<proteinExistence type="predicted"/>